<reference evidence="1 2" key="1">
    <citation type="journal article" date="2012" name="J. Bacteriol.">
        <title>Complete genome sequence of Mycoplasma haemocanis strain Illinois.</title>
        <authorList>
            <person name="do Nascimento N.C."/>
            <person name="Guimaraes A.M."/>
            <person name="Santos A.P."/>
            <person name="Sanmiguel P.J."/>
            <person name="Messick J.B."/>
        </authorList>
    </citation>
    <scope>NUCLEOTIDE SEQUENCE [LARGE SCALE GENOMIC DNA]</scope>
    <source>
        <strain evidence="1 2">Illinois</strain>
    </source>
</reference>
<name>H6N783_MYCHN</name>
<keyword evidence="2" id="KW-1185">Reference proteome</keyword>
<evidence type="ECO:0000313" key="1">
    <source>
        <dbReference type="EMBL" id="AEW45505.1"/>
    </source>
</evidence>
<dbReference type="Proteomes" id="UP000009135">
    <property type="component" value="Chromosome"/>
</dbReference>
<dbReference type="HOGENOM" id="CLU_098620_3_0_14"/>
<proteinExistence type="predicted"/>
<dbReference type="AlphaFoldDB" id="H6N783"/>
<sequence>MSFYKVAVLSGGVAATVSGGVLVSKSSLFKNSPTPQTVKDRLQNSGYSLDLDVSKWNTIHEEYKKANSTTDIKFPSNIKDVETLKRECSNYLKSGDDNSKYEIAKRWCVEPKKISDFLTASGLHPLKTEGEDDKSKWEKLEGEYGKNTASKIHNWTFSKEKDANTWKELQTKCKTLLELNPWSGDYEMAMKVTKIWCSEEGVPK</sequence>
<dbReference type="KEGG" id="mhe:MHC_03225"/>
<dbReference type="STRING" id="1111676.MHC_03225"/>
<organism evidence="1 2">
    <name type="scientific">Mycoplasma haemocanis (strain Illinois)</name>
    <dbReference type="NCBI Taxonomy" id="1111676"/>
    <lineage>
        <taxon>Bacteria</taxon>
        <taxon>Bacillati</taxon>
        <taxon>Mycoplasmatota</taxon>
        <taxon>Mollicutes</taxon>
        <taxon>Mycoplasmataceae</taxon>
        <taxon>Mycoplasma</taxon>
    </lineage>
</organism>
<gene>
    <name evidence="1" type="ordered locus">MHC_03225</name>
</gene>
<evidence type="ECO:0000313" key="2">
    <source>
        <dbReference type="Proteomes" id="UP000009135"/>
    </source>
</evidence>
<dbReference type="EMBL" id="CP003199">
    <property type="protein sequence ID" value="AEW45505.1"/>
    <property type="molecule type" value="Genomic_DNA"/>
</dbReference>
<protein>
    <submittedName>
        <fullName evidence="1">Uncharacterized protein</fullName>
    </submittedName>
</protein>
<accession>H6N783</accession>
<dbReference type="OrthoDB" id="9816001at2"/>